<evidence type="ECO:0000313" key="3">
    <source>
        <dbReference type="EMBL" id="EKC37759.1"/>
    </source>
</evidence>
<keyword evidence="1" id="KW-0175">Coiled coil</keyword>
<evidence type="ECO:0000256" key="2">
    <source>
        <dbReference type="SAM" id="MobiDB-lite"/>
    </source>
</evidence>
<reference evidence="3" key="1">
    <citation type="journal article" date="2012" name="Nature">
        <title>The oyster genome reveals stress adaptation and complexity of shell formation.</title>
        <authorList>
            <person name="Zhang G."/>
            <person name="Fang X."/>
            <person name="Guo X."/>
            <person name="Li L."/>
            <person name="Luo R."/>
            <person name="Xu F."/>
            <person name="Yang P."/>
            <person name="Zhang L."/>
            <person name="Wang X."/>
            <person name="Qi H."/>
            <person name="Xiong Z."/>
            <person name="Que H."/>
            <person name="Xie Y."/>
            <person name="Holland P.W."/>
            <person name="Paps J."/>
            <person name="Zhu Y."/>
            <person name="Wu F."/>
            <person name="Chen Y."/>
            <person name="Wang J."/>
            <person name="Peng C."/>
            <person name="Meng J."/>
            <person name="Yang L."/>
            <person name="Liu J."/>
            <person name="Wen B."/>
            <person name="Zhang N."/>
            <person name="Huang Z."/>
            <person name="Zhu Q."/>
            <person name="Feng Y."/>
            <person name="Mount A."/>
            <person name="Hedgecock D."/>
            <person name="Xu Z."/>
            <person name="Liu Y."/>
            <person name="Domazet-Loso T."/>
            <person name="Du Y."/>
            <person name="Sun X."/>
            <person name="Zhang S."/>
            <person name="Liu B."/>
            <person name="Cheng P."/>
            <person name="Jiang X."/>
            <person name="Li J."/>
            <person name="Fan D."/>
            <person name="Wang W."/>
            <person name="Fu W."/>
            <person name="Wang T."/>
            <person name="Wang B."/>
            <person name="Zhang J."/>
            <person name="Peng Z."/>
            <person name="Li Y."/>
            <person name="Li N."/>
            <person name="Wang J."/>
            <person name="Chen M."/>
            <person name="He Y."/>
            <person name="Tan F."/>
            <person name="Song X."/>
            <person name="Zheng Q."/>
            <person name="Huang R."/>
            <person name="Yang H."/>
            <person name="Du X."/>
            <person name="Chen L."/>
            <person name="Yang M."/>
            <person name="Gaffney P.M."/>
            <person name="Wang S."/>
            <person name="Luo L."/>
            <person name="She Z."/>
            <person name="Ming Y."/>
            <person name="Huang W."/>
            <person name="Zhang S."/>
            <person name="Huang B."/>
            <person name="Zhang Y."/>
            <person name="Qu T."/>
            <person name="Ni P."/>
            <person name="Miao G."/>
            <person name="Wang J."/>
            <person name="Wang Q."/>
            <person name="Steinberg C.E."/>
            <person name="Wang H."/>
            <person name="Li N."/>
            <person name="Qian L."/>
            <person name="Zhang G."/>
            <person name="Li Y."/>
            <person name="Yang H."/>
            <person name="Liu X."/>
            <person name="Wang J."/>
            <person name="Yin Y."/>
            <person name="Wang J."/>
        </authorList>
    </citation>
    <scope>NUCLEOTIDE SEQUENCE [LARGE SCALE GENOMIC DNA]</scope>
    <source>
        <strain evidence="3">05x7-T-G4-1.051#20</strain>
    </source>
</reference>
<gene>
    <name evidence="3" type="ORF">CGI_10023520</name>
</gene>
<dbReference type="HOGENOM" id="CLU_819712_0_0_1"/>
<accession>K1R2J1</accession>
<dbReference type="AlphaFoldDB" id="K1R2J1"/>
<sequence>MSLAQWKRDPGPPQEWHDWVEELFSPSLNLEKEAIMEGVNKETAVKSKIKRISMLDPETVREVYERVHMMSMMNDEMKTTGLKKSLPLEQKSTVPASSSPKEDVSKKTVEVNLEESCVWDSEEISVLRKVFKQVKEENRKYRVKNKEIEKRNMELEMKYNSFLKDLDDKNFKLTEVIKANSRLKIHCEHLQNELDETNVRMTAMEQIFKEINEEKGKMVKDVHELRLAADKERMEKNSLQLKLEAIQQQTASEKIALEESIRIQCRDQIANLEKNVMDLTKELNKEIKAHKTTKRGLDHLRNHFASLPLSHIVPPNAVNSDQISQFQY</sequence>
<proteinExistence type="predicted"/>
<organism evidence="3">
    <name type="scientific">Magallana gigas</name>
    <name type="common">Pacific oyster</name>
    <name type="synonym">Crassostrea gigas</name>
    <dbReference type="NCBI Taxonomy" id="29159"/>
    <lineage>
        <taxon>Eukaryota</taxon>
        <taxon>Metazoa</taxon>
        <taxon>Spiralia</taxon>
        <taxon>Lophotrochozoa</taxon>
        <taxon>Mollusca</taxon>
        <taxon>Bivalvia</taxon>
        <taxon>Autobranchia</taxon>
        <taxon>Pteriomorphia</taxon>
        <taxon>Ostreida</taxon>
        <taxon>Ostreoidea</taxon>
        <taxon>Ostreidae</taxon>
        <taxon>Magallana</taxon>
    </lineage>
</organism>
<feature type="coiled-coil region" evidence="1">
    <location>
        <begin position="131"/>
        <end position="289"/>
    </location>
</feature>
<feature type="region of interest" description="Disordered" evidence="2">
    <location>
        <begin position="82"/>
        <end position="103"/>
    </location>
</feature>
<evidence type="ECO:0000256" key="1">
    <source>
        <dbReference type="SAM" id="Coils"/>
    </source>
</evidence>
<feature type="compositionally biased region" description="Polar residues" evidence="2">
    <location>
        <begin position="90"/>
        <end position="99"/>
    </location>
</feature>
<protein>
    <submittedName>
        <fullName evidence="3">Uncharacterized protein</fullName>
    </submittedName>
</protein>
<dbReference type="EMBL" id="JH816961">
    <property type="protein sequence ID" value="EKC37759.1"/>
    <property type="molecule type" value="Genomic_DNA"/>
</dbReference>
<name>K1R2J1_MAGGI</name>
<dbReference type="InParanoid" id="K1R2J1"/>